<dbReference type="Gene3D" id="3.40.50.1000">
    <property type="entry name" value="HAD superfamily/HAD-like"/>
    <property type="match status" value="1"/>
</dbReference>
<dbReference type="RefSeq" id="WP_088618629.1">
    <property type="nucleotide sequence ID" value="NZ_CP022129.1"/>
</dbReference>
<name>A0A1Z4BWX7_9GAMM</name>
<evidence type="ECO:0000313" key="5">
    <source>
        <dbReference type="EMBL" id="ASF45753.1"/>
    </source>
</evidence>
<dbReference type="KEGG" id="mpsy:CEK71_06525"/>
<proteinExistence type="inferred from homology"/>
<sequence>MLSPSLTILDCDGVLLDSNTMKIAAFRTTLAAYPEGVVARFSAYQARNFGRSRYVLFKDFFKFLEREPEAGELEHLLDRYAAIVRSAYLDVPLTPGCIETLVYLAGFGPVYIASGSDQTELRWVMEQRSLSGYFTGIYGSPQSKADILTALAPKSARRALFVGDAKADLEAAQRHHWCDFVYMRRFAAAPAEMSLLIEGTGLPVINVLPDLYELLPEYSL</sequence>
<evidence type="ECO:0000256" key="3">
    <source>
        <dbReference type="ARBA" id="ARBA00006171"/>
    </source>
</evidence>
<keyword evidence="5" id="KW-0378">Hydrolase</keyword>
<evidence type="ECO:0000256" key="1">
    <source>
        <dbReference type="ARBA" id="ARBA00000830"/>
    </source>
</evidence>
<comment type="similarity">
    <text evidence="3">Belongs to the HAD-like hydrolase superfamily. CbbY/CbbZ/Gph/YieH family.</text>
</comment>
<dbReference type="SFLD" id="SFLDG01129">
    <property type="entry name" value="C1.5:_HAD__Beta-PGM__Phosphata"/>
    <property type="match status" value="1"/>
</dbReference>
<dbReference type="InterPro" id="IPR023198">
    <property type="entry name" value="PGP-like_dom2"/>
</dbReference>
<comment type="pathway">
    <text evidence="2">Organic acid metabolism; glycolate biosynthesis; glycolate from 2-phosphoglycolate: step 1/1.</text>
</comment>
<evidence type="ECO:0000313" key="6">
    <source>
        <dbReference type="EMBL" id="POZ50225.1"/>
    </source>
</evidence>
<dbReference type="Proteomes" id="UP000237423">
    <property type="component" value="Unassembled WGS sequence"/>
</dbReference>
<dbReference type="EMBL" id="PGFZ01000013">
    <property type="protein sequence ID" value="POZ50225.1"/>
    <property type="molecule type" value="Genomic_DNA"/>
</dbReference>
<dbReference type="SFLD" id="SFLDS00003">
    <property type="entry name" value="Haloacid_Dehalogenase"/>
    <property type="match status" value="1"/>
</dbReference>
<dbReference type="GO" id="GO:0008967">
    <property type="term" value="F:phosphoglycolate phosphatase activity"/>
    <property type="evidence" value="ECO:0007669"/>
    <property type="project" value="UniProtKB-EC"/>
</dbReference>
<dbReference type="Pfam" id="PF00702">
    <property type="entry name" value="Hydrolase"/>
    <property type="match status" value="1"/>
</dbReference>
<organism evidence="5 7">
    <name type="scientific">Methylovulum psychrotolerans</name>
    <dbReference type="NCBI Taxonomy" id="1704499"/>
    <lineage>
        <taxon>Bacteria</taxon>
        <taxon>Pseudomonadati</taxon>
        <taxon>Pseudomonadota</taxon>
        <taxon>Gammaproteobacteria</taxon>
        <taxon>Methylococcales</taxon>
        <taxon>Methylococcaceae</taxon>
        <taxon>Methylovulum</taxon>
    </lineage>
</organism>
<dbReference type="AlphaFoldDB" id="A0A1Z4BWX7"/>
<evidence type="ECO:0000256" key="2">
    <source>
        <dbReference type="ARBA" id="ARBA00004818"/>
    </source>
</evidence>
<dbReference type="EC" id="3.1.3.18" evidence="4"/>
<evidence type="ECO:0000313" key="8">
    <source>
        <dbReference type="Proteomes" id="UP000237423"/>
    </source>
</evidence>
<dbReference type="OrthoDB" id="9782449at2"/>
<dbReference type="EMBL" id="CP022129">
    <property type="protein sequence ID" value="ASF45753.1"/>
    <property type="molecule type" value="Genomic_DNA"/>
</dbReference>
<dbReference type="GO" id="GO:0006281">
    <property type="term" value="P:DNA repair"/>
    <property type="evidence" value="ECO:0007669"/>
    <property type="project" value="TreeGrafter"/>
</dbReference>
<gene>
    <name evidence="6" type="ORF">AADEFJLK_03974</name>
    <name evidence="5" type="ORF">CEK71_06525</name>
</gene>
<protein>
    <recommendedName>
        <fullName evidence="4">phosphoglycolate phosphatase</fullName>
        <ecNumber evidence="4">3.1.3.18</ecNumber>
    </recommendedName>
</protein>
<keyword evidence="7" id="KW-1185">Reference proteome</keyword>
<dbReference type="Proteomes" id="UP000197019">
    <property type="component" value="Chromosome"/>
</dbReference>
<dbReference type="SUPFAM" id="SSF56784">
    <property type="entry name" value="HAD-like"/>
    <property type="match status" value="1"/>
</dbReference>
<evidence type="ECO:0000256" key="4">
    <source>
        <dbReference type="ARBA" id="ARBA00013078"/>
    </source>
</evidence>
<reference evidence="5 7" key="1">
    <citation type="submission" date="2017-06" db="EMBL/GenBank/DDBJ databases">
        <title>Genome Sequencing of the methanotroph Methylovulum psychrotolerants str. HV10-M2 isolated from a high-altitude environment.</title>
        <authorList>
            <person name="Mateos-Rivera A."/>
        </authorList>
    </citation>
    <scope>NUCLEOTIDE SEQUENCE [LARGE SCALE GENOMIC DNA]</scope>
    <source>
        <strain evidence="5 7">HV10_M2</strain>
    </source>
</reference>
<dbReference type="InterPro" id="IPR050155">
    <property type="entry name" value="HAD-like_hydrolase_sf"/>
</dbReference>
<dbReference type="Gene3D" id="1.10.150.240">
    <property type="entry name" value="Putative phosphatase, domain 2"/>
    <property type="match status" value="1"/>
</dbReference>
<dbReference type="PANTHER" id="PTHR43434">
    <property type="entry name" value="PHOSPHOGLYCOLATE PHOSPHATASE"/>
    <property type="match status" value="1"/>
</dbReference>
<dbReference type="PANTHER" id="PTHR43434:SF1">
    <property type="entry name" value="PHOSPHOGLYCOLATE PHOSPHATASE"/>
    <property type="match status" value="1"/>
</dbReference>
<accession>A0A1Z4BWX7</accession>
<dbReference type="InterPro" id="IPR036412">
    <property type="entry name" value="HAD-like_sf"/>
</dbReference>
<comment type="catalytic activity">
    <reaction evidence="1">
        <text>2-phosphoglycolate + H2O = glycolate + phosphate</text>
        <dbReference type="Rhea" id="RHEA:14369"/>
        <dbReference type="ChEBI" id="CHEBI:15377"/>
        <dbReference type="ChEBI" id="CHEBI:29805"/>
        <dbReference type="ChEBI" id="CHEBI:43474"/>
        <dbReference type="ChEBI" id="CHEBI:58033"/>
        <dbReference type="EC" id="3.1.3.18"/>
    </reaction>
</comment>
<dbReference type="InterPro" id="IPR023214">
    <property type="entry name" value="HAD_sf"/>
</dbReference>
<evidence type="ECO:0000313" key="7">
    <source>
        <dbReference type="Proteomes" id="UP000197019"/>
    </source>
</evidence>
<dbReference type="GO" id="GO:0005829">
    <property type="term" value="C:cytosol"/>
    <property type="evidence" value="ECO:0007669"/>
    <property type="project" value="TreeGrafter"/>
</dbReference>
<reference evidence="6 8" key="2">
    <citation type="submission" date="2017-11" db="EMBL/GenBank/DDBJ databases">
        <title>Draft Genome Sequence of Methylobacter psychrotolerans Sph1T, an Obligate Methanotroph from Low-Temperature Environments.</title>
        <authorList>
            <person name="Oshkin I.Y."/>
            <person name="Miroshnikov K."/>
            <person name="Belova S.E."/>
            <person name="Korzhenkov A."/>
            <person name="Toshchakov S.V."/>
            <person name="Dedysh S.N."/>
        </authorList>
    </citation>
    <scope>NUCLEOTIDE SEQUENCE [LARGE SCALE GENOMIC DNA]</scope>
    <source>
        <strain evidence="6 8">Sph1</strain>
    </source>
</reference>